<dbReference type="Proteomes" id="UP001500831">
    <property type="component" value="Unassembled WGS sequence"/>
</dbReference>
<feature type="compositionally biased region" description="Low complexity" evidence="8">
    <location>
        <begin position="495"/>
        <end position="513"/>
    </location>
</feature>
<feature type="region of interest" description="Disordered" evidence="8">
    <location>
        <begin position="529"/>
        <end position="548"/>
    </location>
</feature>
<keyword evidence="4" id="KW-0732">Signal</keyword>
<dbReference type="RefSeq" id="WP_344975881.1">
    <property type="nucleotide sequence ID" value="NZ_BAAAVI010000037.1"/>
</dbReference>
<evidence type="ECO:0000256" key="1">
    <source>
        <dbReference type="ARBA" id="ARBA00010333"/>
    </source>
</evidence>
<feature type="compositionally biased region" description="Pro residues" evidence="8">
    <location>
        <begin position="395"/>
        <end position="410"/>
    </location>
</feature>
<dbReference type="SUPFAM" id="SSF56112">
    <property type="entry name" value="Protein kinase-like (PK-like)"/>
    <property type="match status" value="1"/>
</dbReference>
<evidence type="ECO:0000256" key="3">
    <source>
        <dbReference type="ARBA" id="ARBA00022679"/>
    </source>
</evidence>
<evidence type="ECO:0000256" key="2">
    <source>
        <dbReference type="ARBA" id="ARBA00012513"/>
    </source>
</evidence>
<evidence type="ECO:0000313" key="11">
    <source>
        <dbReference type="Proteomes" id="UP001500831"/>
    </source>
</evidence>
<dbReference type="CDD" id="cd14014">
    <property type="entry name" value="STKc_PknB_like"/>
    <property type="match status" value="1"/>
</dbReference>
<keyword evidence="7" id="KW-0067">ATP-binding</keyword>
<dbReference type="EC" id="2.7.11.1" evidence="2"/>
<dbReference type="InterPro" id="IPR050660">
    <property type="entry name" value="NEK_Ser/Thr_kinase"/>
</dbReference>
<comment type="similarity">
    <text evidence="1">Belongs to the bacterial solute-binding protein 3 family.</text>
</comment>
<dbReference type="Gene3D" id="3.30.200.20">
    <property type="entry name" value="Phosphorylase Kinase, domain 1"/>
    <property type="match status" value="1"/>
</dbReference>
<name>A0ABN3W266_9ACTN</name>
<dbReference type="Gene3D" id="1.10.510.10">
    <property type="entry name" value="Transferase(Phosphotransferase) domain 1"/>
    <property type="match status" value="1"/>
</dbReference>
<keyword evidence="3" id="KW-0808">Transferase</keyword>
<evidence type="ECO:0000256" key="6">
    <source>
        <dbReference type="ARBA" id="ARBA00022777"/>
    </source>
</evidence>
<dbReference type="EMBL" id="BAAAVI010000037">
    <property type="protein sequence ID" value="GAA2884919.1"/>
    <property type="molecule type" value="Genomic_DNA"/>
</dbReference>
<dbReference type="Pfam" id="PF00497">
    <property type="entry name" value="SBP_bac_3"/>
    <property type="match status" value="1"/>
</dbReference>
<dbReference type="InterPro" id="IPR011009">
    <property type="entry name" value="Kinase-like_dom_sf"/>
</dbReference>
<evidence type="ECO:0000256" key="4">
    <source>
        <dbReference type="ARBA" id="ARBA00022729"/>
    </source>
</evidence>
<gene>
    <name evidence="10" type="ORF">GCM10010517_48480</name>
</gene>
<dbReference type="SUPFAM" id="SSF53850">
    <property type="entry name" value="Periplasmic binding protein-like II"/>
    <property type="match status" value="1"/>
</dbReference>
<dbReference type="PANTHER" id="PTHR43671">
    <property type="entry name" value="SERINE/THREONINE-PROTEIN KINASE NEK"/>
    <property type="match status" value="1"/>
</dbReference>
<accession>A0ABN3W266</accession>
<reference evidence="10 11" key="1">
    <citation type="journal article" date="2019" name="Int. J. Syst. Evol. Microbiol.">
        <title>The Global Catalogue of Microorganisms (GCM) 10K type strain sequencing project: providing services to taxonomists for standard genome sequencing and annotation.</title>
        <authorList>
            <consortium name="The Broad Institute Genomics Platform"/>
            <consortium name="The Broad Institute Genome Sequencing Center for Infectious Disease"/>
            <person name="Wu L."/>
            <person name="Ma J."/>
        </authorList>
    </citation>
    <scope>NUCLEOTIDE SEQUENCE [LARGE SCALE GENOMIC DNA]</scope>
    <source>
        <strain evidence="10 11">JCM 6242</strain>
    </source>
</reference>
<evidence type="ECO:0000256" key="5">
    <source>
        <dbReference type="ARBA" id="ARBA00022741"/>
    </source>
</evidence>
<evidence type="ECO:0000313" key="10">
    <source>
        <dbReference type="EMBL" id="GAA2884919.1"/>
    </source>
</evidence>
<feature type="compositionally biased region" description="Basic and acidic residues" evidence="8">
    <location>
        <begin position="289"/>
        <end position="329"/>
    </location>
</feature>
<comment type="caution">
    <text evidence="10">The sequence shown here is derived from an EMBL/GenBank/DDBJ whole genome shotgun (WGS) entry which is preliminary data.</text>
</comment>
<dbReference type="InterPro" id="IPR001638">
    <property type="entry name" value="Solute-binding_3/MltF_N"/>
</dbReference>
<keyword evidence="11" id="KW-1185">Reference proteome</keyword>
<feature type="region of interest" description="Disordered" evidence="8">
    <location>
        <begin position="284"/>
        <end position="519"/>
    </location>
</feature>
<dbReference type="InterPro" id="IPR000719">
    <property type="entry name" value="Prot_kinase_dom"/>
</dbReference>
<dbReference type="CDD" id="cd13690">
    <property type="entry name" value="PBP2_GluB"/>
    <property type="match status" value="1"/>
</dbReference>
<dbReference type="Pfam" id="PF00069">
    <property type="entry name" value="Pkinase"/>
    <property type="match status" value="1"/>
</dbReference>
<dbReference type="InterPro" id="IPR018313">
    <property type="entry name" value="SBP_3_CS"/>
</dbReference>
<dbReference type="PROSITE" id="PS50011">
    <property type="entry name" value="PROTEIN_KINASE_DOM"/>
    <property type="match status" value="1"/>
</dbReference>
<feature type="region of interest" description="Disordered" evidence="8">
    <location>
        <begin position="577"/>
        <end position="596"/>
    </location>
</feature>
<protein>
    <recommendedName>
        <fullName evidence="2">non-specific serine/threonine protein kinase</fullName>
        <ecNumber evidence="2">2.7.11.1</ecNumber>
    </recommendedName>
</protein>
<proteinExistence type="inferred from homology"/>
<feature type="compositionally biased region" description="Pro residues" evidence="8">
    <location>
        <begin position="432"/>
        <end position="446"/>
    </location>
</feature>
<organism evidence="10 11">
    <name type="scientific">Streptosporangium fragile</name>
    <dbReference type="NCBI Taxonomy" id="46186"/>
    <lineage>
        <taxon>Bacteria</taxon>
        <taxon>Bacillati</taxon>
        <taxon>Actinomycetota</taxon>
        <taxon>Actinomycetes</taxon>
        <taxon>Streptosporangiales</taxon>
        <taxon>Streptosporangiaceae</taxon>
        <taxon>Streptosporangium</taxon>
    </lineage>
</organism>
<dbReference type="PROSITE" id="PS00108">
    <property type="entry name" value="PROTEIN_KINASE_ST"/>
    <property type="match status" value="1"/>
</dbReference>
<evidence type="ECO:0000256" key="8">
    <source>
        <dbReference type="SAM" id="MobiDB-lite"/>
    </source>
</evidence>
<dbReference type="SMART" id="SM00062">
    <property type="entry name" value="PBPb"/>
    <property type="match status" value="1"/>
</dbReference>
<keyword evidence="5" id="KW-0547">Nucleotide-binding</keyword>
<dbReference type="Gene3D" id="3.40.190.10">
    <property type="entry name" value="Periplasmic binding protein-like II"/>
    <property type="match status" value="2"/>
</dbReference>
<dbReference type="PANTHER" id="PTHR43671:SF13">
    <property type="entry name" value="SERINE_THREONINE-PROTEIN KINASE NEK2"/>
    <property type="match status" value="1"/>
</dbReference>
<sequence length="846" mass="89658">MMPEIEPLEPGEPRQLGPFRILGRIGEGGQGVVYLGVNATGERAAIKLLHVKFSGDAIARSRFAREARAAQRVASFCTASVLDVDLEGDTPYIASEYIEGRPLREVVETDGPLRGSALQRLAVGTVTALTAIHQASIVHRDFKPDNVLMAADGPRVVDFGIARILDSTGTITSRAIGTPAYMAPEQIAGTDVGPYSDVFSWGATIAFAATGETVFAGASIAVVLNRILNHDPDLGPMPEPLRGVVRSALAKEPDARPSADQLLLRLLGYSDTANASPAILTQGARIATRRNDRDRTHDAVDPARPRGDDHTRGEGHDRVHDEGHGRDRAGASGDRPAESGDGGDATSPIRAPGSRTGRPSSGTGTDAPQDGPSPPSTGFPARHPAQDRPDRVVQPPQPSGPAQAPPPVQPVHPTRVSLPGQDTRRPLAHGEPLPPRTPAEPSPGPEEPSHDSTELLRSPAERPPSSGRREGSRSSGYVGRSPADGHQDRRPPSGYPEHPSSQSYPEHSSSPSHAEQTVYKHDRADVPPPIWQAESVRGGGSGGSGRSRKGRWIAASVAVLLVAVAAVAATRWWPVSGSDVGPTKSSAGSGTGAGATPFTSVADKAAKTRKLTIGMRDFLPGIALKNTDGTWSGFEVDLALEIAKALGVPESGVTFQATRREDRPKLLADGDVDLVLATYPINATDDVTFAGPYYVAHVDALVKADSPILNVRGLEGRRICEPTGSASVAILERKVQRLTPVPAQHYAECVDKLEAGEVDAIPGDDLLLAGYGNRESTRYKVLGLKLTDERYAVALKKGDVRTCEAVKDVITDLYENGTVGRLLDKHFSNVEFPSRENDVPTMSACR</sequence>
<feature type="domain" description="Protein kinase" evidence="9">
    <location>
        <begin position="19"/>
        <end position="279"/>
    </location>
</feature>
<dbReference type="InterPro" id="IPR008271">
    <property type="entry name" value="Ser/Thr_kinase_AS"/>
</dbReference>
<dbReference type="PROSITE" id="PS01039">
    <property type="entry name" value="SBP_BACTERIAL_3"/>
    <property type="match status" value="1"/>
</dbReference>
<feature type="compositionally biased region" description="Low complexity" evidence="8">
    <location>
        <begin position="352"/>
        <end position="365"/>
    </location>
</feature>
<feature type="compositionally biased region" description="Low complexity" evidence="8">
    <location>
        <begin position="473"/>
        <end position="482"/>
    </location>
</feature>
<evidence type="ECO:0000256" key="7">
    <source>
        <dbReference type="ARBA" id="ARBA00022840"/>
    </source>
</evidence>
<keyword evidence="6" id="KW-0418">Kinase</keyword>
<evidence type="ECO:0000259" key="9">
    <source>
        <dbReference type="PROSITE" id="PS50011"/>
    </source>
</evidence>